<proteinExistence type="predicted"/>
<dbReference type="EMBL" id="JAPTMU010000022">
    <property type="protein sequence ID" value="KAJ4924678.1"/>
    <property type="molecule type" value="Genomic_DNA"/>
</dbReference>
<accession>A0AAD6AGI3</accession>
<dbReference type="Proteomes" id="UP001219934">
    <property type="component" value="Unassembled WGS sequence"/>
</dbReference>
<keyword evidence="2" id="KW-1185">Reference proteome</keyword>
<comment type="caution">
    <text evidence="1">The sequence shown here is derived from an EMBL/GenBank/DDBJ whole genome shotgun (WGS) entry which is preliminary data.</text>
</comment>
<organism evidence="1 2">
    <name type="scientific">Pogonophryne albipinna</name>
    <dbReference type="NCBI Taxonomy" id="1090488"/>
    <lineage>
        <taxon>Eukaryota</taxon>
        <taxon>Metazoa</taxon>
        <taxon>Chordata</taxon>
        <taxon>Craniata</taxon>
        <taxon>Vertebrata</taxon>
        <taxon>Euteleostomi</taxon>
        <taxon>Actinopterygii</taxon>
        <taxon>Neopterygii</taxon>
        <taxon>Teleostei</taxon>
        <taxon>Neoteleostei</taxon>
        <taxon>Acanthomorphata</taxon>
        <taxon>Eupercaria</taxon>
        <taxon>Perciformes</taxon>
        <taxon>Notothenioidei</taxon>
        <taxon>Pogonophryne</taxon>
    </lineage>
</organism>
<evidence type="ECO:0000313" key="1">
    <source>
        <dbReference type="EMBL" id="KAJ4924678.1"/>
    </source>
</evidence>
<evidence type="ECO:0000313" key="2">
    <source>
        <dbReference type="Proteomes" id="UP001219934"/>
    </source>
</evidence>
<feature type="non-terminal residue" evidence="1">
    <location>
        <position position="1"/>
    </location>
</feature>
<feature type="non-terminal residue" evidence="1">
    <location>
        <position position="111"/>
    </location>
</feature>
<dbReference type="AlphaFoldDB" id="A0AAD6AGI3"/>
<protein>
    <submittedName>
        <fullName evidence="1">Uncharacterized protein</fullName>
    </submittedName>
</protein>
<reference evidence="1" key="1">
    <citation type="submission" date="2022-11" db="EMBL/GenBank/DDBJ databases">
        <title>Chromosome-level genome of Pogonophryne albipinna.</title>
        <authorList>
            <person name="Jo E."/>
        </authorList>
    </citation>
    <scope>NUCLEOTIDE SEQUENCE</scope>
    <source>
        <strain evidence="1">SGF0006</strain>
        <tissue evidence="1">Muscle</tissue>
    </source>
</reference>
<sequence>LTENREKKETDRGQPLNSKALSAEMKAAILCNECTQCILGNLFLLRVYDIKSQREEERHKAAPLSAQVAADSTLIYTSKEQGLMMEGGLEEELADAEETSVGSSEGNIPCV</sequence>
<name>A0AAD6AGI3_9TELE</name>
<gene>
    <name evidence="1" type="ORF">JOQ06_003630</name>
</gene>